<dbReference type="GO" id="GO:0005886">
    <property type="term" value="C:plasma membrane"/>
    <property type="evidence" value="ECO:0007669"/>
    <property type="project" value="UniProtKB-SubCell"/>
</dbReference>
<sequence length="232" mass="26920">MLGRVWRWLLKAVGLLMVLSVLIVLLFRFVPLPGSMVMAERWVSSRLAGEPLAIDYHWRGRAQLSDQAAIAVIAAEDQRFPYHPGFDFHQIRHSLKAWWFEDRPLRGASTISQQTARNVFLWTQRSWLRKGLEVWFTALIELLWPKTRILEVYLNVVELDHGVFGFQAAARHYYGIDAARLGADRAARLAAILPDPRHRSPTHPDARVLEHVRWIRQQMRQLGGTAYLKELR</sequence>
<dbReference type="PANTHER" id="PTHR30400">
    <property type="entry name" value="MONOFUNCTIONAL BIOSYNTHETIC PEPTIDOGLYCAN TRANSGLYCOSYLASE"/>
    <property type="match status" value="1"/>
</dbReference>
<dbReference type="PANTHER" id="PTHR30400:SF0">
    <property type="entry name" value="BIOSYNTHETIC PEPTIDOGLYCAN TRANSGLYCOSYLASE"/>
    <property type="match status" value="1"/>
</dbReference>
<keyword evidence="10 11" id="KW-0961">Cell wall biogenesis/degradation</keyword>
<evidence type="ECO:0000313" key="14">
    <source>
        <dbReference type="Proteomes" id="UP000281975"/>
    </source>
</evidence>
<keyword evidence="8 11" id="KW-1133">Transmembrane helix</keyword>
<feature type="domain" description="Glycosyl transferase family 51" evidence="12">
    <location>
        <begin position="62"/>
        <end position="219"/>
    </location>
</feature>
<dbReference type="InterPro" id="IPR011812">
    <property type="entry name" value="Pep_trsgly"/>
</dbReference>
<dbReference type="Pfam" id="PF00912">
    <property type="entry name" value="Transgly"/>
    <property type="match status" value="1"/>
</dbReference>
<evidence type="ECO:0000256" key="3">
    <source>
        <dbReference type="ARBA" id="ARBA00022676"/>
    </source>
</evidence>
<dbReference type="Gene3D" id="1.10.3810.10">
    <property type="entry name" value="Biosynthetic peptidoglycan transglycosylase-like"/>
    <property type="match status" value="1"/>
</dbReference>
<comment type="pathway">
    <text evidence="11">Cell wall biogenesis; peptidoglycan biosynthesis.</text>
</comment>
<evidence type="ECO:0000256" key="1">
    <source>
        <dbReference type="ARBA" id="ARBA00022475"/>
    </source>
</evidence>
<keyword evidence="2 11" id="KW-0997">Cell inner membrane</keyword>
<keyword evidence="6 11" id="KW-0133">Cell shape</keyword>
<comment type="function">
    <text evidence="11">Peptidoglycan polymerase that catalyzes glycan chain elongation from lipid-linked precursors.</text>
</comment>
<dbReference type="InterPro" id="IPR023346">
    <property type="entry name" value="Lysozyme-like_dom_sf"/>
</dbReference>
<evidence type="ECO:0000256" key="5">
    <source>
        <dbReference type="ARBA" id="ARBA00022692"/>
    </source>
</evidence>
<dbReference type="NCBIfam" id="TIGR02070">
    <property type="entry name" value="mono_pep_trsgly"/>
    <property type="match status" value="1"/>
</dbReference>
<comment type="subcellular location">
    <subcellularLocation>
        <location evidence="11">Cell inner membrane</location>
        <topology evidence="11">Single-pass membrane protein</topology>
    </subcellularLocation>
</comment>
<keyword evidence="4 11" id="KW-0808">Transferase</keyword>
<dbReference type="GO" id="GO:0009252">
    <property type="term" value="P:peptidoglycan biosynthetic process"/>
    <property type="evidence" value="ECO:0007669"/>
    <property type="project" value="UniProtKB-UniRule"/>
</dbReference>
<evidence type="ECO:0000256" key="7">
    <source>
        <dbReference type="ARBA" id="ARBA00022984"/>
    </source>
</evidence>
<evidence type="ECO:0000256" key="11">
    <source>
        <dbReference type="HAMAP-Rule" id="MF_00766"/>
    </source>
</evidence>
<dbReference type="EC" id="2.4.99.28" evidence="11"/>
<reference evidence="13 14" key="1">
    <citation type="submission" date="2018-10" db="EMBL/GenBank/DDBJ databases">
        <title>Genomic Encyclopedia of Type Strains, Phase IV (KMG-IV): sequencing the most valuable type-strain genomes for metagenomic binning, comparative biology and taxonomic classification.</title>
        <authorList>
            <person name="Goeker M."/>
        </authorList>
    </citation>
    <scope>NUCLEOTIDE SEQUENCE [LARGE SCALE GENOMIC DNA]</scope>
    <source>
        <strain evidence="13 14">DSM 23229</strain>
    </source>
</reference>
<proteinExistence type="inferred from homology"/>
<comment type="caution">
    <text evidence="13">The sequence shown here is derived from an EMBL/GenBank/DDBJ whole genome shotgun (WGS) entry which is preliminary data.</text>
</comment>
<dbReference type="OrthoDB" id="9766909at2"/>
<dbReference type="UniPathway" id="UPA00219"/>
<keyword evidence="5 11" id="KW-0812">Transmembrane</keyword>
<evidence type="ECO:0000256" key="9">
    <source>
        <dbReference type="ARBA" id="ARBA00023136"/>
    </source>
</evidence>
<name>A0A420WZ57_9GAMM</name>
<gene>
    <name evidence="11" type="primary">mtgA</name>
    <name evidence="13" type="ORF">C7446_0535</name>
</gene>
<dbReference type="GO" id="GO:0008955">
    <property type="term" value="F:peptidoglycan glycosyltransferase activity"/>
    <property type="evidence" value="ECO:0007669"/>
    <property type="project" value="UniProtKB-UniRule"/>
</dbReference>
<keyword evidence="14" id="KW-1185">Reference proteome</keyword>
<accession>A0A420WZ57</accession>
<protein>
    <recommendedName>
        <fullName evidence="11">Biosynthetic peptidoglycan transglycosylase</fullName>
        <ecNumber evidence="11">2.4.99.28</ecNumber>
    </recommendedName>
    <alternativeName>
        <fullName evidence="11">Glycan polymerase</fullName>
    </alternativeName>
    <alternativeName>
        <fullName evidence="11">Peptidoglycan glycosyltransferase MtgA</fullName>
        <shortName evidence="11">PGT</shortName>
    </alternativeName>
</protein>
<dbReference type="Proteomes" id="UP000281975">
    <property type="component" value="Unassembled WGS sequence"/>
</dbReference>
<dbReference type="RefSeq" id="WP_121171062.1">
    <property type="nucleotide sequence ID" value="NZ_RBIN01000002.1"/>
</dbReference>
<evidence type="ECO:0000259" key="12">
    <source>
        <dbReference type="Pfam" id="PF00912"/>
    </source>
</evidence>
<evidence type="ECO:0000256" key="6">
    <source>
        <dbReference type="ARBA" id="ARBA00022960"/>
    </source>
</evidence>
<evidence type="ECO:0000256" key="8">
    <source>
        <dbReference type="ARBA" id="ARBA00022989"/>
    </source>
</evidence>
<dbReference type="InterPro" id="IPR036950">
    <property type="entry name" value="PBP_transglycosylase"/>
</dbReference>
<dbReference type="SUPFAM" id="SSF53955">
    <property type="entry name" value="Lysozyme-like"/>
    <property type="match status" value="1"/>
</dbReference>
<keyword evidence="1 11" id="KW-1003">Cell membrane</keyword>
<keyword evidence="3 11" id="KW-0328">Glycosyltransferase</keyword>
<evidence type="ECO:0000313" key="13">
    <source>
        <dbReference type="EMBL" id="RKR06554.1"/>
    </source>
</evidence>
<keyword evidence="7 11" id="KW-0573">Peptidoglycan synthesis</keyword>
<dbReference type="GO" id="GO:0016763">
    <property type="term" value="F:pentosyltransferase activity"/>
    <property type="evidence" value="ECO:0007669"/>
    <property type="project" value="InterPro"/>
</dbReference>
<keyword evidence="9 11" id="KW-0472">Membrane</keyword>
<evidence type="ECO:0000256" key="4">
    <source>
        <dbReference type="ARBA" id="ARBA00022679"/>
    </source>
</evidence>
<dbReference type="AlphaFoldDB" id="A0A420WZ57"/>
<dbReference type="HAMAP" id="MF_00766">
    <property type="entry name" value="PGT_MtgA"/>
    <property type="match status" value="1"/>
</dbReference>
<dbReference type="GO" id="GO:0009274">
    <property type="term" value="C:peptidoglycan-based cell wall"/>
    <property type="evidence" value="ECO:0007669"/>
    <property type="project" value="InterPro"/>
</dbReference>
<dbReference type="EMBL" id="RBIN01000002">
    <property type="protein sequence ID" value="RKR06554.1"/>
    <property type="molecule type" value="Genomic_DNA"/>
</dbReference>
<comment type="similarity">
    <text evidence="11">Belongs to the glycosyltransferase 51 family.</text>
</comment>
<organism evidence="13 14">
    <name type="scientific">Kushneria sinocarnis</name>
    <dbReference type="NCBI Taxonomy" id="595502"/>
    <lineage>
        <taxon>Bacteria</taxon>
        <taxon>Pseudomonadati</taxon>
        <taxon>Pseudomonadota</taxon>
        <taxon>Gammaproteobacteria</taxon>
        <taxon>Oceanospirillales</taxon>
        <taxon>Halomonadaceae</taxon>
        <taxon>Kushneria</taxon>
    </lineage>
</organism>
<evidence type="ECO:0000256" key="10">
    <source>
        <dbReference type="ARBA" id="ARBA00023316"/>
    </source>
</evidence>
<comment type="catalytic activity">
    <reaction evidence="11">
        <text>[GlcNAc-(1-&gt;4)-Mur2Ac(oyl-L-Ala-gamma-D-Glu-L-Lys-D-Ala-D-Ala)](n)-di-trans,octa-cis-undecaprenyl diphosphate + beta-D-GlcNAc-(1-&gt;4)-Mur2Ac(oyl-L-Ala-gamma-D-Glu-L-Lys-D-Ala-D-Ala)-di-trans,octa-cis-undecaprenyl diphosphate = [GlcNAc-(1-&gt;4)-Mur2Ac(oyl-L-Ala-gamma-D-Glu-L-Lys-D-Ala-D-Ala)](n+1)-di-trans,octa-cis-undecaprenyl diphosphate + di-trans,octa-cis-undecaprenyl diphosphate + H(+)</text>
        <dbReference type="Rhea" id="RHEA:23708"/>
        <dbReference type="Rhea" id="RHEA-COMP:9602"/>
        <dbReference type="Rhea" id="RHEA-COMP:9603"/>
        <dbReference type="ChEBI" id="CHEBI:15378"/>
        <dbReference type="ChEBI" id="CHEBI:58405"/>
        <dbReference type="ChEBI" id="CHEBI:60033"/>
        <dbReference type="ChEBI" id="CHEBI:78435"/>
        <dbReference type="EC" id="2.4.99.28"/>
    </reaction>
</comment>
<evidence type="ECO:0000256" key="2">
    <source>
        <dbReference type="ARBA" id="ARBA00022519"/>
    </source>
</evidence>
<dbReference type="GO" id="GO:0008360">
    <property type="term" value="P:regulation of cell shape"/>
    <property type="evidence" value="ECO:0007669"/>
    <property type="project" value="UniProtKB-KW"/>
</dbReference>
<dbReference type="InterPro" id="IPR001264">
    <property type="entry name" value="Glyco_trans_51"/>
</dbReference>
<dbReference type="GO" id="GO:0071555">
    <property type="term" value="P:cell wall organization"/>
    <property type="evidence" value="ECO:0007669"/>
    <property type="project" value="UniProtKB-KW"/>
</dbReference>